<dbReference type="InterPro" id="IPR008969">
    <property type="entry name" value="CarboxyPept-like_regulatory"/>
</dbReference>
<dbReference type="AlphaFoldDB" id="A0A4R4DYA3"/>
<reference evidence="1 2" key="1">
    <citation type="submission" date="2019-03" db="EMBL/GenBank/DDBJ databases">
        <authorList>
            <person name="Kim M.K.M."/>
        </authorList>
    </citation>
    <scope>NUCLEOTIDE SEQUENCE [LARGE SCALE GENOMIC DNA]</scope>
    <source>
        <strain evidence="1 2">17J68-15</strain>
    </source>
</reference>
<dbReference type="RefSeq" id="WP_131852767.1">
    <property type="nucleotide sequence ID" value="NZ_SKFH01000026.1"/>
</dbReference>
<dbReference type="InterPro" id="IPR026444">
    <property type="entry name" value="Secre_tail"/>
</dbReference>
<comment type="caution">
    <text evidence="1">The sequence shown here is derived from an EMBL/GenBank/DDBJ whole genome shotgun (WGS) entry which is preliminary data.</text>
</comment>
<sequence>MGRLLNLHIPEPCPESWDAMRPEAAGRHCLSCRKTVTDFTHMTDAQLAEWFRNDAGNTCGRFYPDQLQRALDVPRRPLPGLRAFFTITLPAFLLSLKASAQTAPPAVEVAPAAADAPVMGRALQLPKRDSVVGTVSAEGYPVPFATVTLKGTRQAVACDASGMFKMDGVRFPCTLLVSSVGYKGTEVRVESADTTHIFLKRDETMALGGAVVVTYTKKPRKFKSLFKPKAAPAPLPPSISIYPNPVAAGSDLHIEGRHLEPGAYHLELYNLAGQLLRKSAAACNAKSDRMTLPTGGVAAGQYIVRVVNDKTGKVLSAQAVLY</sequence>
<dbReference type="EMBL" id="SKFH01000026">
    <property type="protein sequence ID" value="TCZ68588.1"/>
    <property type="molecule type" value="Genomic_DNA"/>
</dbReference>
<evidence type="ECO:0000313" key="2">
    <source>
        <dbReference type="Proteomes" id="UP000295164"/>
    </source>
</evidence>
<organism evidence="1 2">
    <name type="scientific">Flaviaesturariibacter aridisoli</name>
    <dbReference type="NCBI Taxonomy" id="2545761"/>
    <lineage>
        <taxon>Bacteria</taxon>
        <taxon>Pseudomonadati</taxon>
        <taxon>Bacteroidota</taxon>
        <taxon>Chitinophagia</taxon>
        <taxon>Chitinophagales</taxon>
        <taxon>Chitinophagaceae</taxon>
        <taxon>Flaviaestuariibacter</taxon>
    </lineage>
</organism>
<dbReference type="OrthoDB" id="7432683at2"/>
<dbReference type="SUPFAM" id="SSF49464">
    <property type="entry name" value="Carboxypeptidase regulatory domain-like"/>
    <property type="match status" value="1"/>
</dbReference>
<evidence type="ECO:0000313" key="1">
    <source>
        <dbReference type="EMBL" id="TCZ68588.1"/>
    </source>
</evidence>
<dbReference type="NCBIfam" id="TIGR04183">
    <property type="entry name" value="Por_Secre_tail"/>
    <property type="match status" value="1"/>
</dbReference>
<keyword evidence="2" id="KW-1185">Reference proteome</keyword>
<dbReference type="Proteomes" id="UP000295164">
    <property type="component" value="Unassembled WGS sequence"/>
</dbReference>
<gene>
    <name evidence="1" type="ORF">E0486_13780</name>
</gene>
<protein>
    <submittedName>
        <fullName evidence="1">T9SS type A sorting domain-containing protein</fullName>
    </submittedName>
</protein>
<dbReference type="Pfam" id="PF13715">
    <property type="entry name" value="CarbopepD_reg_2"/>
    <property type="match status" value="1"/>
</dbReference>
<proteinExistence type="predicted"/>
<accession>A0A4R4DYA3</accession>
<name>A0A4R4DYA3_9BACT</name>